<evidence type="ECO:0000313" key="12">
    <source>
        <dbReference type="EMBL" id="CAB46745.1"/>
    </source>
</evidence>
<keyword evidence="8" id="KW-0462">Maltose metabolism</keyword>
<dbReference type="PROSITE" id="PS50850">
    <property type="entry name" value="MFS"/>
    <property type="match status" value="1"/>
</dbReference>
<dbReference type="InterPro" id="IPR020846">
    <property type="entry name" value="MFS_dom"/>
</dbReference>
<dbReference type="Pfam" id="PF00083">
    <property type="entry name" value="Sugar_tr"/>
    <property type="match status" value="1"/>
</dbReference>
<feature type="transmembrane region" description="Helical" evidence="10">
    <location>
        <begin position="499"/>
        <end position="522"/>
    </location>
</feature>
<dbReference type="VEuPathDB" id="FungiDB:KLLA0_B00264g"/>
<organism evidence="12">
    <name type="scientific">Kluyveromyces lactis</name>
    <name type="common">Yeast</name>
    <name type="synonym">Candida sphaerica</name>
    <dbReference type="NCBI Taxonomy" id="28985"/>
    <lineage>
        <taxon>Eukaryota</taxon>
        <taxon>Fungi</taxon>
        <taxon>Dikarya</taxon>
        <taxon>Ascomycota</taxon>
        <taxon>Saccharomycotina</taxon>
        <taxon>Saccharomycetes</taxon>
        <taxon>Saccharomycetales</taxon>
        <taxon>Saccharomycetaceae</taxon>
        <taxon>Kluyveromyces</taxon>
    </lineage>
</organism>
<feature type="transmembrane region" description="Helical" evidence="10">
    <location>
        <begin position="244"/>
        <end position="265"/>
    </location>
</feature>
<name>Q9Y845_KLULC</name>
<comment type="subcellular location">
    <subcellularLocation>
        <location evidence="1">Membrane</location>
        <topology evidence="1">Multi-pass membrane protein</topology>
    </subcellularLocation>
</comment>
<evidence type="ECO:0000256" key="8">
    <source>
        <dbReference type="ARBA" id="ARBA00026248"/>
    </source>
</evidence>
<evidence type="ECO:0000256" key="9">
    <source>
        <dbReference type="RuleBase" id="RU003346"/>
    </source>
</evidence>
<keyword evidence="4" id="KW-0762">Sugar transport</keyword>
<feature type="transmembrane region" description="Helical" evidence="10">
    <location>
        <begin position="466"/>
        <end position="487"/>
    </location>
</feature>
<keyword evidence="6 10" id="KW-1133">Transmembrane helix</keyword>
<dbReference type="GO" id="GO:0005351">
    <property type="term" value="F:carbohydrate:proton symporter activity"/>
    <property type="evidence" value="ECO:0007669"/>
    <property type="project" value="TreeGrafter"/>
</dbReference>
<comment type="similarity">
    <text evidence="2 9">Belongs to the major facilitator superfamily. Sugar transporter (TC 2.A.1.1) family.</text>
</comment>
<feature type="domain" description="Major facilitator superfamily (MFS) profile" evidence="11">
    <location>
        <begin position="108"/>
        <end position="556"/>
    </location>
</feature>
<reference evidence="12" key="1">
    <citation type="submission" date="1998-07" db="EMBL/GenBank/DDBJ databases">
        <authorList>
            <person name="Dominguez A."/>
        </authorList>
    </citation>
    <scope>NUCLEOTIDE SEQUENCE</scope>
    <source>
        <strain evidence="12">2359/152</strain>
    </source>
</reference>
<feature type="transmembrane region" description="Helical" evidence="10">
    <location>
        <begin position="371"/>
        <end position="392"/>
    </location>
</feature>
<keyword evidence="3 9" id="KW-0813">Transport</keyword>
<feature type="transmembrane region" description="Helical" evidence="10">
    <location>
        <begin position="432"/>
        <end position="454"/>
    </location>
</feature>
<evidence type="ECO:0000256" key="4">
    <source>
        <dbReference type="ARBA" id="ARBA00022597"/>
    </source>
</evidence>
<dbReference type="AlphaFoldDB" id="Q9Y845"/>
<proteinExistence type="inferred from homology"/>
<evidence type="ECO:0000256" key="6">
    <source>
        <dbReference type="ARBA" id="ARBA00022989"/>
    </source>
</evidence>
<dbReference type="PROSITE" id="PS00217">
    <property type="entry name" value="SUGAR_TRANSPORT_2"/>
    <property type="match status" value="1"/>
</dbReference>
<dbReference type="GO" id="GO:0000023">
    <property type="term" value="P:maltose metabolic process"/>
    <property type="evidence" value="ECO:0007669"/>
    <property type="project" value="UniProtKB-KW"/>
</dbReference>
<evidence type="ECO:0000256" key="10">
    <source>
        <dbReference type="SAM" id="Phobius"/>
    </source>
</evidence>
<dbReference type="FunFam" id="1.20.1250.20:FF:000254">
    <property type="entry name" value="MAL31p Maltose permease"/>
    <property type="match status" value="1"/>
</dbReference>
<accession>Q9Y845</accession>
<dbReference type="InterPro" id="IPR005829">
    <property type="entry name" value="Sugar_transporter_CS"/>
</dbReference>
<evidence type="ECO:0000256" key="2">
    <source>
        <dbReference type="ARBA" id="ARBA00010992"/>
    </source>
</evidence>
<dbReference type="PANTHER" id="PTHR48022:SF5">
    <property type="entry name" value="ALPHA-GLUCOSIDES PERMEASE MPH2-RELATED"/>
    <property type="match status" value="1"/>
</dbReference>
<dbReference type="PANTHER" id="PTHR48022">
    <property type="entry name" value="PLASTIDIC GLUCOSE TRANSPORTER 4"/>
    <property type="match status" value="1"/>
</dbReference>
<dbReference type="Gene3D" id="1.20.1250.20">
    <property type="entry name" value="MFS general substrate transporter like domains"/>
    <property type="match status" value="1"/>
</dbReference>
<evidence type="ECO:0000259" key="11">
    <source>
        <dbReference type="PROSITE" id="PS50850"/>
    </source>
</evidence>
<dbReference type="SUPFAM" id="SSF103473">
    <property type="entry name" value="MFS general substrate transporter"/>
    <property type="match status" value="1"/>
</dbReference>
<gene>
    <name evidence="12" type="primary">mal21</name>
</gene>
<dbReference type="GO" id="GO:0016020">
    <property type="term" value="C:membrane"/>
    <property type="evidence" value="ECO:0007669"/>
    <property type="project" value="UniProtKB-SubCell"/>
</dbReference>
<sequence>MLHKIDNRKFFIHFKQNSKAELIQYNYYNKGQNHFTMDSSSSVLQKDTKQVDIEHREEASSNDQFVDQNALLDSFLGDVDVLRALMRLEKSMSLLERLRQVHPKAVGWSLMGSTGLIMEGYDTAFINNLFALPIFRTTFGEYNQANDIWEIPSKWQIGLGMCVACGEIIGLQITGIFADRYGYRLVLIAGLVLLIAFNFILYFANSLTMIAIGQILSGIPWGSFQTLCVSYASEVCPLVLRYYLTTYINLCWLIGQVIAAGVLKACQEHLANDELGWRLPFALQWIWPVPLIVGIYLAPESPWWLVRKGRIDQAKRSVTRILTLPTSEKDKLTDIMITKMRMTVEKENRLASESSSYMDCFKGIDARRTRITCLTWVMQNLTGSALMGYSTYFYEKAGLDTSAAFTFSIIQYVIGIVGTLTSWFLSSRAGRFTILFWGVFFQTIVMFITGGLGFSSSEGASWGAGSMLLIYNFFYNSTLGPVVYCVVSEIPSDRLRTKTVVLARNSYNLIAIVNSILTPYMLNSDQWNWGAKTGLFWGGLAAISLVWAYFDLPETKGRTFAELDELFHQRVPARKFNSTHVEPSLVRQ</sequence>
<dbReference type="EMBL" id="AJ007636">
    <property type="protein sequence ID" value="CAB46745.1"/>
    <property type="molecule type" value="Genomic_DNA"/>
</dbReference>
<feature type="transmembrane region" description="Helical" evidence="10">
    <location>
        <begin position="185"/>
        <end position="204"/>
    </location>
</feature>
<evidence type="ECO:0000256" key="5">
    <source>
        <dbReference type="ARBA" id="ARBA00022692"/>
    </source>
</evidence>
<dbReference type="InterPro" id="IPR036259">
    <property type="entry name" value="MFS_trans_sf"/>
</dbReference>
<dbReference type="InterPro" id="IPR005828">
    <property type="entry name" value="MFS_sugar_transport-like"/>
</dbReference>
<feature type="transmembrane region" description="Helical" evidence="10">
    <location>
        <begin position="285"/>
        <end position="306"/>
    </location>
</feature>
<feature type="transmembrane region" description="Helical" evidence="10">
    <location>
        <begin position="404"/>
        <end position="425"/>
    </location>
</feature>
<reference evidence="12" key="2">
    <citation type="journal article" date="2007" name="Biotechnol. Lett.">
        <title>Heterologous expression of cyan and yellow fluorescent proteins from the Kluyveromyces lactis KlMAL21-KlMAL22 bi-directional promoter.</title>
        <authorList>
            <person name="Leifso K.R."/>
            <person name="Williams D."/>
            <person name="Hintz W.E."/>
        </authorList>
    </citation>
    <scope>NUCLEOTIDE SEQUENCE</scope>
    <source>
        <strain evidence="12">2359/152</strain>
    </source>
</reference>
<feature type="transmembrane region" description="Helical" evidence="10">
    <location>
        <begin position="534"/>
        <end position="550"/>
    </location>
</feature>
<keyword evidence="7 10" id="KW-0472">Membrane</keyword>
<evidence type="ECO:0000256" key="3">
    <source>
        <dbReference type="ARBA" id="ARBA00022448"/>
    </source>
</evidence>
<dbReference type="NCBIfam" id="TIGR00879">
    <property type="entry name" value="SP"/>
    <property type="match status" value="1"/>
</dbReference>
<evidence type="ECO:0000256" key="1">
    <source>
        <dbReference type="ARBA" id="ARBA00004141"/>
    </source>
</evidence>
<protein>
    <submittedName>
        <fullName evidence="12">Maltose permease</fullName>
    </submittedName>
</protein>
<evidence type="ECO:0000256" key="7">
    <source>
        <dbReference type="ARBA" id="ARBA00023136"/>
    </source>
</evidence>
<dbReference type="InterPro" id="IPR003663">
    <property type="entry name" value="Sugar/inositol_transpt"/>
</dbReference>
<dbReference type="InterPro" id="IPR050360">
    <property type="entry name" value="MFS_Sugar_Transporters"/>
</dbReference>
<keyword evidence="5 10" id="KW-0812">Transmembrane</keyword>
<feature type="transmembrane region" description="Helical" evidence="10">
    <location>
        <begin position="210"/>
        <end position="232"/>
    </location>
</feature>